<proteinExistence type="predicted"/>
<reference evidence="2 3" key="1">
    <citation type="submission" date="2019-03" db="EMBL/GenBank/DDBJ databases">
        <authorList>
            <consortium name="Pathogen Informatics"/>
        </authorList>
    </citation>
    <scope>NUCLEOTIDE SEQUENCE [LARGE SCALE GENOMIC DNA]</scope>
    <source>
        <strain evidence="2 3">NCTC12282</strain>
    </source>
</reference>
<evidence type="ECO:0000313" key="3">
    <source>
        <dbReference type="Proteomes" id="UP000373449"/>
    </source>
</evidence>
<dbReference type="PANTHER" id="PTHR47472">
    <property type="entry name" value="PROPIONYL-COA CARBOXYLASE"/>
    <property type="match status" value="1"/>
</dbReference>
<sequence>MTLSVDIMKKIRIGGGAGYAGDRIEPALELAQKGEIQYLVFECLAERTIAIGQKQKAADPTKGFNELLADRMNMVLPTCIEKGIKIITNMGSANPLYAGKLVAEIAKSLGAEKLKIAIVSGDDVLDMAIKSDLKLDEIGKPISQCNKQILSANAYLGAEAMVEALNNGADIIIAGRVSDPSLFLAPMMHEFGWKSDNWEMLGKGTLIGHLLECGGQITGGYYADPGFKDVPDLARLGFPIAEVDEQGNAVITKVAGSGGCVTVDTCKEQMLYEIHQPDRYITPDVVADFSQVTFTQIAADRVEVRGGNGVERTGTLKVSVGYPDGFIGEGEISYAGPGAVARGQLALDIVKQRFDICGFKPEEVRYDLIGVNSLHGDTLSQSSQPYEVRVRVAARCNAKADAAKVGNEVETLYTNGPAGGGGATKSVKEILAMDSTLISRDLVTATVDYLEI</sequence>
<dbReference type="EMBL" id="CAADJA010000002">
    <property type="protein sequence ID" value="VFS53110.1"/>
    <property type="molecule type" value="Genomic_DNA"/>
</dbReference>
<dbReference type="Proteomes" id="UP000373449">
    <property type="component" value="Unassembled WGS sequence"/>
</dbReference>
<dbReference type="AlphaFoldDB" id="A0A484ZXH7"/>
<feature type="domain" description="Acyclic terpene utilisation N-terminal" evidence="1">
    <location>
        <begin position="11"/>
        <end position="448"/>
    </location>
</feature>
<dbReference type="PANTHER" id="PTHR47472:SF1">
    <property type="entry name" value="DUF1446-DOMAIN-CONTAINING PROTEIN"/>
    <property type="match status" value="1"/>
</dbReference>
<evidence type="ECO:0000313" key="2">
    <source>
        <dbReference type="EMBL" id="VFS53110.1"/>
    </source>
</evidence>
<gene>
    <name evidence="2" type="ORF">NCTC12282_06322</name>
</gene>
<evidence type="ECO:0000259" key="1">
    <source>
        <dbReference type="Pfam" id="PF07287"/>
    </source>
</evidence>
<dbReference type="Pfam" id="PF07287">
    <property type="entry name" value="AtuA"/>
    <property type="match status" value="1"/>
</dbReference>
<name>A0A484ZXH7_9GAMM</name>
<organism evidence="2 3">
    <name type="scientific">Budvicia aquatica</name>
    <dbReference type="NCBI Taxonomy" id="82979"/>
    <lineage>
        <taxon>Bacteria</taxon>
        <taxon>Pseudomonadati</taxon>
        <taxon>Pseudomonadota</taxon>
        <taxon>Gammaproteobacteria</taxon>
        <taxon>Enterobacterales</taxon>
        <taxon>Budviciaceae</taxon>
        <taxon>Budvicia</taxon>
    </lineage>
</organism>
<accession>A0A484ZXH7</accession>
<dbReference type="InterPro" id="IPR010839">
    <property type="entry name" value="AtuA_N"/>
</dbReference>
<protein>
    <submittedName>
        <fullName evidence="2">Protein of uncharacterized function (DUF1446)</fullName>
    </submittedName>
</protein>